<dbReference type="AlphaFoldDB" id="A0A7S2X670"/>
<dbReference type="EMBL" id="HBHN01009820">
    <property type="protein sequence ID" value="CAD9725382.1"/>
    <property type="molecule type" value="Transcribed_RNA"/>
</dbReference>
<reference evidence="1" key="1">
    <citation type="submission" date="2021-01" db="EMBL/GenBank/DDBJ databases">
        <authorList>
            <person name="Corre E."/>
            <person name="Pelletier E."/>
            <person name="Niang G."/>
            <person name="Scheremetjew M."/>
            <person name="Finn R."/>
            <person name="Kale V."/>
            <person name="Holt S."/>
            <person name="Cochrane G."/>
            <person name="Meng A."/>
            <person name="Brown T."/>
            <person name="Cohen L."/>
        </authorList>
    </citation>
    <scope>NUCLEOTIDE SEQUENCE</scope>
    <source>
        <strain evidence="1">CCCM 845</strain>
    </source>
</reference>
<sequence>MTVFFFFFFSRDDIFQRPLMLCQVPNLRGGHDHRRVSEALRYLDLFCFLALSRSGCLMLQRPLLLCQVLKLRGDHDRLERRSNLHLCHRSAIGHVHVDLSRGTPRDAGAAGNMRRRMPSTIASFAFTATTSPNISPLPP</sequence>
<name>A0A7S2X670_PROMC</name>
<gene>
    <name evidence="1" type="ORF">PMIC02512_LOCUS2654</name>
</gene>
<proteinExistence type="predicted"/>
<accession>A0A7S2X670</accession>
<evidence type="ECO:0000313" key="1">
    <source>
        <dbReference type="EMBL" id="CAD9725382.1"/>
    </source>
</evidence>
<organism evidence="1">
    <name type="scientific">Prorocentrum micans</name>
    <name type="common">Red tide dinoflagellate</name>
    <dbReference type="NCBI Taxonomy" id="2945"/>
    <lineage>
        <taxon>Eukaryota</taxon>
        <taxon>Sar</taxon>
        <taxon>Alveolata</taxon>
        <taxon>Dinophyceae</taxon>
        <taxon>Prorocentrales</taxon>
        <taxon>Prorocentraceae</taxon>
        <taxon>Prorocentrum</taxon>
    </lineage>
</organism>
<protein>
    <submittedName>
        <fullName evidence="1">Uncharacterized protein</fullName>
    </submittedName>
</protein>